<reference evidence="1" key="1">
    <citation type="submission" date="2022-09" db="EMBL/GenBank/DDBJ databases">
        <title>Intensive care unit water sources are persistently colonized with multi-drug resistant bacteria and are the site of extensive horizontal gene transfer of antibiotic resistance genes.</title>
        <authorList>
            <person name="Diorio-Toth L."/>
        </authorList>
    </citation>
    <scope>NUCLEOTIDE SEQUENCE</scope>
    <source>
        <strain evidence="1">GD03659</strain>
    </source>
</reference>
<dbReference type="RefSeq" id="WP_228223019.1">
    <property type="nucleotide sequence ID" value="NZ_JAOCKX010000015.1"/>
</dbReference>
<organism evidence="1 2">
    <name type="scientific">Sphingobium yanoikuyae</name>
    <name type="common">Sphingomonas yanoikuyae</name>
    <dbReference type="NCBI Taxonomy" id="13690"/>
    <lineage>
        <taxon>Bacteria</taxon>
        <taxon>Pseudomonadati</taxon>
        <taxon>Pseudomonadota</taxon>
        <taxon>Alphaproteobacteria</taxon>
        <taxon>Sphingomonadales</taxon>
        <taxon>Sphingomonadaceae</taxon>
        <taxon>Sphingobium</taxon>
    </lineage>
</organism>
<accession>A0AA43B860</accession>
<gene>
    <name evidence="1" type="ORF">N5J77_12780</name>
</gene>
<evidence type="ECO:0000313" key="1">
    <source>
        <dbReference type="EMBL" id="MDH2132001.1"/>
    </source>
</evidence>
<protein>
    <submittedName>
        <fullName evidence="1">Helix-turn-helix domain-containing protein</fullName>
    </submittedName>
</protein>
<dbReference type="Proteomes" id="UP001162318">
    <property type="component" value="Unassembled WGS sequence"/>
</dbReference>
<dbReference type="AlphaFoldDB" id="A0AA43B860"/>
<sequence>MPRPARKSDADLAAQVDAHLKNQGISATKLAKSLNISVSTLTRSMKLKEFSKGLSEKLSKELDGNYENPVESLHKALHILAEVDRIRSEVEMTVRRALNRLEAAR</sequence>
<proteinExistence type="predicted"/>
<evidence type="ECO:0000313" key="2">
    <source>
        <dbReference type="Proteomes" id="UP001162318"/>
    </source>
</evidence>
<comment type="caution">
    <text evidence="1">The sequence shown here is derived from an EMBL/GenBank/DDBJ whole genome shotgun (WGS) entry which is preliminary data.</text>
</comment>
<name>A0AA43B860_SPHYA</name>
<dbReference type="EMBL" id="JAOCKX010000015">
    <property type="protein sequence ID" value="MDH2132001.1"/>
    <property type="molecule type" value="Genomic_DNA"/>
</dbReference>